<dbReference type="PANTHER" id="PTHR47268:SF4">
    <property type="entry name" value="ACYLPHOSPHATASE"/>
    <property type="match status" value="1"/>
</dbReference>
<dbReference type="RefSeq" id="WP_054464544.1">
    <property type="nucleotide sequence ID" value="NZ_CP159837.1"/>
</dbReference>
<dbReference type="SUPFAM" id="SSF54975">
    <property type="entry name" value="Acylphosphatase/BLUF domain-like"/>
    <property type="match status" value="1"/>
</dbReference>
<dbReference type="Gene3D" id="3.30.70.100">
    <property type="match status" value="1"/>
</dbReference>
<keyword evidence="5 8" id="KW-0378">Hydrolase</keyword>
<dbReference type="PROSITE" id="PS00151">
    <property type="entry name" value="ACYLPHOSPHATASE_2"/>
    <property type="match status" value="1"/>
</dbReference>
<dbReference type="InterPro" id="IPR001792">
    <property type="entry name" value="Acylphosphatase-like_dom"/>
</dbReference>
<organism evidence="8">
    <name type="scientific">Planktothricoides raciborskii GIHE-MW2</name>
    <dbReference type="NCBI Taxonomy" id="2792601"/>
    <lineage>
        <taxon>Bacteria</taxon>
        <taxon>Bacillati</taxon>
        <taxon>Cyanobacteriota</taxon>
        <taxon>Cyanophyceae</taxon>
        <taxon>Oscillatoriophycideae</taxon>
        <taxon>Oscillatoriales</taxon>
        <taxon>Oscillatoriaceae</taxon>
        <taxon>Planktothricoides</taxon>
    </lineage>
</organism>
<dbReference type="AlphaFoldDB" id="A0AAU8JJ46"/>
<evidence type="ECO:0000313" key="8">
    <source>
        <dbReference type="EMBL" id="XCM38766.1"/>
    </source>
</evidence>
<accession>A0AAU8JJ46</accession>
<dbReference type="EMBL" id="CP159837">
    <property type="protein sequence ID" value="XCM38766.1"/>
    <property type="molecule type" value="Genomic_DNA"/>
</dbReference>
<feature type="domain" description="Acylphosphatase-like" evidence="7">
    <location>
        <begin position="12"/>
        <end position="98"/>
    </location>
</feature>
<name>A0AAU8JJ46_9CYAN</name>
<dbReference type="InterPro" id="IPR020456">
    <property type="entry name" value="Acylphosphatase"/>
</dbReference>
<comment type="catalytic activity">
    <reaction evidence="4 5">
        <text>an acyl phosphate + H2O = a carboxylate + phosphate + H(+)</text>
        <dbReference type="Rhea" id="RHEA:14965"/>
        <dbReference type="ChEBI" id="CHEBI:15377"/>
        <dbReference type="ChEBI" id="CHEBI:15378"/>
        <dbReference type="ChEBI" id="CHEBI:29067"/>
        <dbReference type="ChEBI" id="CHEBI:43474"/>
        <dbReference type="ChEBI" id="CHEBI:59918"/>
        <dbReference type="EC" id="3.6.1.7"/>
    </reaction>
</comment>
<evidence type="ECO:0000256" key="1">
    <source>
        <dbReference type="ARBA" id="ARBA00005614"/>
    </source>
</evidence>
<feature type="active site" evidence="5">
    <location>
        <position position="27"/>
    </location>
</feature>
<dbReference type="Pfam" id="PF00708">
    <property type="entry name" value="Acylphosphatase"/>
    <property type="match status" value="1"/>
</dbReference>
<dbReference type="PANTHER" id="PTHR47268">
    <property type="entry name" value="ACYLPHOSPHATASE"/>
    <property type="match status" value="1"/>
</dbReference>
<evidence type="ECO:0000256" key="5">
    <source>
        <dbReference type="PROSITE-ProRule" id="PRU00520"/>
    </source>
</evidence>
<protein>
    <recommendedName>
        <fullName evidence="3 5">acylphosphatase</fullName>
        <ecNumber evidence="2 5">3.6.1.7</ecNumber>
    </recommendedName>
</protein>
<proteinExistence type="inferred from homology"/>
<dbReference type="InterPro" id="IPR036046">
    <property type="entry name" value="Acylphosphatase-like_dom_sf"/>
</dbReference>
<sequence length="101" mass="11447">MENLSPRQRKIAARVLISGRVQGVFYRASTQEAAQLKAVHGWVRNLPDGRVEAFFEGTTEAVEAMIQWCHQGPPGARVTKVVVEYQESQDLPGFEIQYYPR</sequence>
<comment type="similarity">
    <text evidence="1 6">Belongs to the acylphosphatase family.</text>
</comment>
<reference evidence="8" key="1">
    <citation type="submission" date="2024-07" db="EMBL/GenBank/DDBJ databases">
        <authorList>
            <person name="Kim Y.J."/>
            <person name="Jeong J.Y."/>
        </authorList>
    </citation>
    <scope>NUCLEOTIDE SEQUENCE</scope>
    <source>
        <strain evidence="8">GIHE-MW2</strain>
    </source>
</reference>
<gene>
    <name evidence="8" type="ORF">ABWT76_001638</name>
</gene>
<feature type="active site" evidence="5">
    <location>
        <position position="45"/>
    </location>
</feature>
<dbReference type="EC" id="3.6.1.7" evidence="2 5"/>
<evidence type="ECO:0000256" key="2">
    <source>
        <dbReference type="ARBA" id="ARBA00012150"/>
    </source>
</evidence>
<dbReference type="InterPro" id="IPR017968">
    <property type="entry name" value="Acylphosphatase_CS"/>
</dbReference>
<dbReference type="PROSITE" id="PS51160">
    <property type="entry name" value="ACYLPHOSPHATASE_3"/>
    <property type="match status" value="1"/>
</dbReference>
<dbReference type="GO" id="GO:0003998">
    <property type="term" value="F:acylphosphatase activity"/>
    <property type="evidence" value="ECO:0007669"/>
    <property type="project" value="UniProtKB-EC"/>
</dbReference>
<evidence type="ECO:0000259" key="7">
    <source>
        <dbReference type="PROSITE" id="PS51160"/>
    </source>
</evidence>
<evidence type="ECO:0000256" key="4">
    <source>
        <dbReference type="ARBA" id="ARBA00047645"/>
    </source>
</evidence>
<evidence type="ECO:0000256" key="6">
    <source>
        <dbReference type="RuleBase" id="RU004168"/>
    </source>
</evidence>
<evidence type="ECO:0000256" key="3">
    <source>
        <dbReference type="ARBA" id="ARBA00015991"/>
    </source>
</evidence>